<dbReference type="Pfam" id="PF02223">
    <property type="entry name" value="Thymidylate_kin"/>
    <property type="match status" value="1"/>
</dbReference>
<dbReference type="InterPro" id="IPR018095">
    <property type="entry name" value="Thymidylate_kin_CS"/>
</dbReference>
<evidence type="ECO:0000256" key="11">
    <source>
        <dbReference type="HAMAP-Rule" id="MF_00165"/>
    </source>
</evidence>
<evidence type="ECO:0000313" key="14">
    <source>
        <dbReference type="Proteomes" id="UP000321827"/>
    </source>
</evidence>
<dbReference type="GO" id="GO:0006227">
    <property type="term" value="P:dUDP biosynthetic process"/>
    <property type="evidence" value="ECO:0007669"/>
    <property type="project" value="TreeGrafter"/>
</dbReference>
<evidence type="ECO:0000256" key="5">
    <source>
        <dbReference type="ARBA" id="ARBA00022727"/>
    </source>
</evidence>
<gene>
    <name evidence="11 13" type="primary">tmk</name>
    <name evidence="13" type="ORF">ODE01S_16740</name>
</gene>
<evidence type="ECO:0000256" key="3">
    <source>
        <dbReference type="ARBA" id="ARBA00017144"/>
    </source>
</evidence>
<dbReference type="AlphaFoldDB" id="A0A511RKR3"/>
<dbReference type="FunFam" id="3.40.50.300:FF:000225">
    <property type="entry name" value="Thymidylate kinase"/>
    <property type="match status" value="1"/>
</dbReference>
<dbReference type="Gene3D" id="3.40.50.300">
    <property type="entry name" value="P-loop containing nucleotide triphosphate hydrolases"/>
    <property type="match status" value="1"/>
</dbReference>
<proteinExistence type="inferred from homology"/>
<evidence type="ECO:0000256" key="9">
    <source>
        <dbReference type="ARBA" id="ARBA00048743"/>
    </source>
</evidence>
<dbReference type="PROSITE" id="PS01331">
    <property type="entry name" value="THYMIDYLATE_KINASE"/>
    <property type="match status" value="1"/>
</dbReference>
<dbReference type="OrthoDB" id="9774907at2"/>
<dbReference type="PANTHER" id="PTHR10344:SF4">
    <property type="entry name" value="UMP-CMP KINASE 2, MITOCHONDRIAL"/>
    <property type="match status" value="1"/>
</dbReference>
<comment type="similarity">
    <text evidence="1 11">Belongs to the thymidylate kinase family.</text>
</comment>
<evidence type="ECO:0000256" key="10">
    <source>
        <dbReference type="ARBA" id="ARBA00057735"/>
    </source>
</evidence>
<dbReference type="HAMAP" id="MF_00165">
    <property type="entry name" value="Thymidylate_kinase"/>
    <property type="match status" value="1"/>
</dbReference>
<dbReference type="InterPro" id="IPR039430">
    <property type="entry name" value="Thymidylate_kin-like_dom"/>
</dbReference>
<reference evidence="13 14" key="1">
    <citation type="submission" date="2019-07" db="EMBL/GenBank/DDBJ databases">
        <title>Whole genome shotgun sequence of Oceanithermus desulfurans NBRC 100063.</title>
        <authorList>
            <person name="Hosoyama A."/>
            <person name="Uohara A."/>
            <person name="Ohji S."/>
            <person name="Ichikawa N."/>
        </authorList>
    </citation>
    <scope>NUCLEOTIDE SEQUENCE [LARGE SCALE GENOMIC DNA]</scope>
    <source>
        <strain evidence="13 14">NBRC 100063</strain>
    </source>
</reference>
<dbReference type="NCBIfam" id="TIGR00041">
    <property type="entry name" value="DTMP_kinase"/>
    <property type="match status" value="1"/>
</dbReference>
<evidence type="ECO:0000256" key="4">
    <source>
        <dbReference type="ARBA" id="ARBA00022679"/>
    </source>
</evidence>
<dbReference type="GO" id="GO:0006233">
    <property type="term" value="P:dTDP biosynthetic process"/>
    <property type="evidence" value="ECO:0007669"/>
    <property type="project" value="InterPro"/>
</dbReference>
<feature type="binding site" evidence="11">
    <location>
        <begin position="12"/>
        <end position="19"/>
    </location>
    <ligand>
        <name>ATP</name>
        <dbReference type="ChEBI" id="CHEBI:30616"/>
    </ligand>
</feature>
<keyword evidence="6 11" id="KW-0547">Nucleotide-binding</keyword>
<keyword evidence="7 11" id="KW-0418">Kinase</keyword>
<protein>
    <recommendedName>
        <fullName evidence="3 11">Thymidylate kinase</fullName>
        <ecNumber evidence="2 11">2.7.4.9</ecNumber>
    </recommendedName>
    <alternativeName>
        <fullName evidence="11">dTMP kinase</fullName>
    </alternativeName>
</protein>
<evidence type="ECO:0000256" key="2">
    <source>
        <dbReference type="ARBA" id="ARBA00012980"/>
    </source>
</evidence>
<dbReference type="GO" id="GO:0005524">
    <property type="term" value="F:ATP binding"/>
    <property type="evidence" value="ECO:0007669"/>
    <property type="project" value="UniProtKB-UniRule"/>
</dbReference>
<feature type="domain" description="Thymidylate kinase-like" evidence="12">
    <location>
        <begin position="10"/>
        <end position="195"/>
    </location>
</feature>
<dbReference type="GO" id="GO:0006235">
    <property type="term" value="P:dTTP biosynthetic process"/>
    <property type="evidence" value="ECO:0007669"/>
    <property type="project" value="UniProtKB-UniRule"/>
</dbReference>
<comment type="function">
    <text evidence="10 11">Phosphorylation of dTMP to form dTDP in both de novo and salvage pathways of dTTP synthesis.</text>
</comment>
<dbReference type="EMBL" id="BJXN01000011">
    <property type="protein sequence ID" value="GEM90240.1"/>
    <property type="molecule type" value="Genomic_DNA"/>
</dbReference>
<evidence type="ECO:0000256" key="1">
    <source>
        <dbReference type="ARBA" id="ARBA00009776"/>
    </source>
</evidence>
<evidence type="ECO:0000256" key="6">
    <source>
        <dbReference type="ARBA" id="ARBA00022741"/>
    </source>
</evidence>
<keyword evidence="5 11" id="KW-0545">Nucleotide biosynthesis</keyword>
<dbReference type="RefSeq" id="WP_147147813.1">
    <property type="nucleotide sequence ID" value="NZ_BJXN01000011.1"/>
</dbReference>
<comment type="caution">
    <text evidence="13">The sequence shown here is derived from an EMBL/GenBank/DDBJ whole genome shotgun (WGS) entry which is preliminary data.</text>
</comment>
<dbReference type="GO" id="GO:0004798">
    <property type="term" value="F:dTMP kinase activity"/>
    <property type="evidence" value="ECO:0007669"/>
    <property type="project" value="UniProtKB-UniRule"/>
</dbReference>
<evidence type="ECO:0000256" key="8">
    <source>
        <dbReference type="ARBA" id="ARBA00022840"/>
    </source>
</evidence>
<evidence type="ECO:0000259" key="12">
    <source>
        <dbReference type="Pfam" id="PF02223"/>
    </source>
</evidence>
<dbReference type="EC" id="2.7.4.9" evidence="2 11"/>
<accession>A0A511RKR3</accession>
<comment type="catalytic activity">
    <reaction evidence="9 11">
        <text>dTMP + ATP = dTDP + ADP</text>
        <dbReference type="Rhea" id="RHEA:13517"/>
        <dbReference type="ChEBI" id="CHEBI:30616"/>
        <dbReference type="ChEBI" id="CHEBI:58369"/>
        <dbReference type="ChEBI" id="CHEBI:63528"/>
        <dbReference type="ChEBI" id="CHEBI:456216"/>
        <dbReference type="EC" id="2.7.4.9"/>
    </reaction>
</comment>
<dbReference type="InterPro" id="IPR027417">
    <property type="entry name" value="P-loop_NTPase"/>
</dbReference>
<dbReference type="SUPFAM" id="SSF52540">
    <property type="entry name" value="P-loop containing nucleoside triphosphate hydrolases"/>
    <property type="match status" value="1"/>
</dbReference>
<evidence type="ECO:0000313" key="13">
    <source>
        <dbReference type="EMBL" id="GEM90240.1"/>
    </source>
</evidence>
<dbReference type="PANTHER" id="PTHR10344">
    <property type="entry name" value="THYMIDYLATE KINASE"/>
    <property type="match status" value="1"/>
</dbReference>
<name>A0A511RKR3_9DEIN</name>
<dbReference type="CDD" id="cd01672">
    <property type="entry name" value="TMPK"/>
    <property type="match status" value="1"/>
</dbReference>
<dbReference type="GO" id="GO:0005829">
    <property type="term" value="C:cytosol"/>
    <property type="evidence" value="ECO:0007669"/>
    <property type="project" value="TreeGrafter"/>
</dbReference>
<dbReference type="Proteomes" id="UP000321827">
    <property type="component" value="Unassembled WGS sequence"/>
</dbReference>
<keyword evidence="8 11" id="KW-0067">ATP-binding</keyword>
<dbReference type="InterPro" id="IPR018094">
    <property type="entry name" value="Thymidylate_kinase"/>
</dbReference>
<sequence length="209" mass="23349">MGEPLRFISFEGPEGSGKSTQAGRLAAWLRARGASVTLTREPGGTLLGQEIRSWLLHREEPMGEEAEFLLYSADRAEHLRTIVRPALAEGAFVISDRFVDSSYAYQGYGRGLDLDWLRAVSAGILRGVLPSLTFLLDLPPERGLARLAGRDRLEGESLEFHRRVREGYRSLARSEPERFVVLDAELPADELENRITREVISRWPSLSGS</sequence>
<keyword evidence="4 11" id="KW-0808">Transferase</keyword>
<evidence type="ECO:0000256" key="7">
    <source>
        <dbReference type="ARBA" id="ARBA00022777"/>
    </source>
</evidence>
<organism evidence="13 14">
    <name type="scientific">Oceanithermus desulfurans NBRC 100063</name>
    <dbReference type="NCBI Taxonomy" id="1227550"/>
    <lineage>
        <taxon>Bacteria</taxon>
        <taxon>Thermotogati</taxon>
        <taxon>Deinococcota</taxon>
        <taxon>Deinococci</taxon>
        <taxon>Thermales</taxon>
        <taxon>Thermaceae</taxon>
        <taxon>Oceanithermus</taxon>
    </lineage>
</organism>